<dbReference type="Pfam" id="PF23960">
    <property type="entry name" value="DUF7289"/>
    <property type="match status" value="1"/>
</dbReference>
<dbReference type="EMBL" id="WOYG01000001">
    <property type="protein sequence ID" value="NLV10430.1"/>
    <property type="molecule type" value="Genomic_DNA"/>
</dbReference>
<evidence type="ECO:0000313" key="2">
    <source>
        <dbReference type="EMBL" id="NLV10430.1"/>
    </source>
</evidence>
<keyword evidence="1" id="KW-0472">Membrane</keyword>
<evidence type="ECO:0000256" key="1">
    <source>
        <dbReference type="SAM" id="Phobius"/>
    </source>
</evidence>
<feature type="transmembrane region" description="Helical" evidence="1">
    <location>
        <begin position="12"/>
        <end position="34"/>
    </location>
</feature>
<dbReference type="AlphaFoldDB" id="A0A847UFU7"/>
<dbReference type="InterPro" id="IPR055713">
    <property type="entry name" value="DUF7289"/>
</dbReference>
<dbReference type="RefSeq" id="WP_170094127.1">
    <property type="nucleotide sequence ID" value="NZ_WOYG01000001.1"/>
</dbReference>
<keyword evidence="1" id="KW-0812">Transmembrane</keyword>
<name>A0A847UFU7_9EURY</name>
<sequence length="252" mass="26868">MTDRAVSEVLGFALVFGMVVASVAIISVSGLGTLQDVRDAEQTNNAQRAFDVLADNMADIHQRGAPSRATEVSLGSAQLYTGENVTINVTAIDRDTADGNESVERSVRPIVYEGDGAQRLVYEGGAVFQLSRDGGFTTVEPPLVVRDGRVLVPIVQTRTERVRSVAGSTVLVRANQQSSAVAVAGTGGQFENVSVTVTSPRWELWQQSFEQTALSACAPDPGADSVTCYLEPGTSPDRLYVPVHEIDLTIEL</sequence>
<comment type="caution">
    <text evidence="2">The sequence shown here is derived from an EMBL/GenBank/DDBJ whole genome shotgun (WGS) entry which is preliminary data.</text>
</comment>
<dbReference type="Proteomes" id="UP000608662">
    <property type="component" value="Unassembled WGS sequence"/>
</dbReference>
<evidence type="ECO:0000313" key="3">
    <source>
        <dbReference type="Proteomes" id="UP000608662"/>
    </source>
</evidence>
<keyword evidence="1" id="KW-1133">Transmembrane helix</keyword>
<accession>A0A847UFU7</accession>
<proteinExistence type="predicted"/>
<dbReference type="OrthoDB" id="118051at2157"/>
<gene>
    <name evidence="2" type="ORF">GOC74_10870</name>
</gene>
<reference evidence="2" key="1">
    <citation type="submission" date="2019-12" db="EMBL/GenBank/DDBJ databases">
        <title>Whole-genome sequence of Halomicrobium mukohataei pws1.</title>
        <authorList>
            <person name="Verma D.K."/>
            <person name="Gopal K."/>
            <person name="Prasad E.S."/>
        </authorList>
    </citation>
    <scope>NUCLEOTIDE SEQUENCE</scope>
    <source>
        <strain evidence="2">Pws1</strain>
    </source>
</reference>
<organism evidence="2 3">
    <name type="scientific">Halomicrobium mukohataei</name>
    <dbReference type="NCBI Taxonomy" id="57705"/>
    <lineage>
        <taxon>Archaea</taxon>
        <taxon>Methanobacteriati</taxon>
        <taxon>Methanobacteriota</taxon>
        <taxon>Stenosarchaea group</taxon>
        <taxon>Halobacteria</taxon>
        <taxon>Halobacteriales</taxon>
        <taxon>Haloarculaceae</taxon>
        <taxon>Halomicrobium</taxon>
    </lineage>
</organism>
<protein>
    <submittedName>
        <fullName evidence="2">Uncharacterized protein</fullName>
    </submittedName>
</protein>